<keyword evidence="2" id="KW-0472">Membrane</keyword>
<feature type="region of interest" description="Disordered" evidence="1">
    <location>
        <begin position="26"/>
        <end position="61"/>
    </location>
</feature>
<comment type="caution">
    <text evidence="3">The sequence shown here is derived from an EMBL/GenBank/DDBJ whole genome shotgun (WGS) entry which is preliminary data.</text>
</comment>
<gene>
    <name evidence="3" type="ORF">J2T15_000845</name>
</gene>
<keyword evidence="2" id="KW-1133">Transmembrane helix</keyword>
<feature type="transmembrane region" description="Helical" evidence="2">
    <location>
        <begin position="101"/>
        <end position="122"/>
    </location>
</feature>
<dbReference type="Proteomes" id="UP001229346">
    <property type="component" value="Unassembled WGS sequence"/>
</dbReference>
<feature type="transmembrane region" description="Helical" evidence="2">
    <location>
        <begin position="6"/>
        <end position="23"/>
    </location>
</feature>
<accession>A0ABT9TVL8</accession>
<evidence type="ECO:0000256" key="1">
    <source>
        <dbReference type="SAM" id="MobiDB-lite"/>
    </source>
</evidence>
<dbReference type="EMBL" id="JAUSSU010000002">
    <property type="protein sequence ID" value="MDQ0111412.1"/>
    <property type="molecule type" value="Genomic_DNA"/>
</dbReference>
<protein>
    <submittedName>
        <fullName evidence="3">Lipid-binding transport protein (Tim44 family)</fullName>
    </submittedName>
</protein>
<keyword evidence="4" id="KW-1185">Reference proteome</keyword>
<organism evidence="3 4">
    <name type="scientific">Paenibacillus harenae</name>
    <dbReference type="NCBI Taxonomy" id="306543"/>
    <lineage>
        <taxon>Bacteria</taxon>
        <taxon>Bacillati</taxon>
        <taxon>Bacillota</taxon>
        <taxon>Bacilli</taxon>
        <taxon>Bacillales</taxon>
        <taxon>Paenibacillaceae</taxon>
        <taxon>Paenibacillus</taxon>
    </lineage>
</organism>
<evidence type="ECO:0000256" key="2">
    <source>
        <dbReference type="SAM" id="Phobius"/>
    </source>
</evidence>
<name>A0ABT9TVL8_PAEHA</name>
<feature type="compositionally biased region" description="Low complexity" evidence="1">
    <location>
        <begin position="51"/>
        <end position="61"/>
    </location>
</feature>
<sequence>MKKGILLIMALTLVMSVGFHSSADARPRRAIKSPRQGFTETPKKKDNANQTNNGARPGTAAGAGRTGFWGGGNFFRGLMVGGLAGLLFGSLFSGWGAFGNLLGLLINVIAIIAVVMLIRAIFSYFRNNRRRPDDRSRY</sequence>
<keyword evidence="2" id="KW-0812">Transmembrane</keyword>
<reference evidence="3 4" key="1">
    <citation type="submission" date="2023-07" db="EMBL/GenBank/DDBJ databases">
        <title>Sorghum-associated microbial communities from plants grown in Nebraska, USA.</title>
        <authorList>
            <person name="Schachtman D."/>
        </authorList>
    </citation>
    <scope>NUCLEOTIDE SEQUENCE [LARGE SCALE GENOMIC DNA]</scope>
    <source>
        <strain evidence="3 4">CC482</strain>
    </source>
</reference>
<proteinExistence type="predicted"/>
<evidence type="ECO:0000313" key="3">
    <source>
        <dbReference type="EMBL" id="MDQ0111412.1"/>
    </source>
</evidence>
<feature type="transmembrane region" description="Helical" evidence="2">
    <location>
        <begin position="74"/>
        <end position="95"/>
    </location>
</feature>
<dbReference type="RefSeq" id="WP_307201375.1">
    <property type="nucleotide sequence ID" value="NZ_JAUSST010000001.1"/>
</dbReference>
<evidence type="ECO:0000313" key="4">
    <source>
        <dbReference type="Proteomes" id="UP001229346"/>
    </source>
</evidence>